<dbReference type="Gene3D" id="3.90.960.10">
    <property type="entry name" value="YbaK/aminoacyl-tRNA synthetase-associated domain"/>
    <property type="match status" value="1"/>
</dbReference>
<evidence type="ECO:0000313" key="3">
    <source>
        <dbReference type="EMBL" id="OGF23397.1"/>
    </source>
</evidence>
<evidence type="ECO:0000259" key="2">
    <source>
        <dbReference type="Pfam" id="PF04073"/>
    </source>
</evidence>
<dbReference type="InterPro" id="IPR040285">
    <property type="entry name" value="ProX/PRXD1"/>
</dbReference>
<evidence type="ECO:0000256" key="1">
    <source>
        <dbReference type="ARBA" id="ARBA00010201"/>
    </source>
</evidence>
<organism evidence="3 4">
    <name type="scientific">Candidatus Falkowbacteria bacterium RBG_13_39_14</name>
    <dbReference type="NCBI Taxonomy" id="1797985"/>
    <lineage>
        <taxon>Bacteria</taxon>
        <taxon>Candidatus Falkowiibacteriota</taxon>
    </lineage>
</organism>
<dbReference type="PANTHER" id="PTHR31423:SF3">
    <property type="entry name" value="PROLYL-TRNA SYNTHETASE ASSOCIATED DOMAIN-CONTAINING PROTEIN 1-RELATED"/>
    <property type="match status" value="1"/>
</dbReference>
<dbReference type="InterPro" id="IPR007214">
    <property type="entry name" value="YbaK/aa-tRNA-synth-assoc-dom"/>
</dbReference>
<proteinExistence type="inferred from homology"/>
<comment type="similarity">
    <text evidence="1">Belongs to the PRORSD1 family.</text>
</comment>
<dbReference type="Pfam" id="PF04073">
    <property type="entry name" value="tRNA_edit"/>
    <property type="match status" value="1"/>
</dbReference>
<dbReference type="EMBL" id="MFFS01000001">
    <property type="protein sequence ID" value="OGF23397.1"/>
    <property type="molecule type" value="Genomic_DNA"/>
</dbReference>
<dbReference type="PANTHER" id="PTHR31423">
    <property type="entry name" value="YBAK DOMAIN-CONTAINING PROTEIN"/>
    <property type="match status" value="1"/>
</dbReference>
<dbReference type="Proteomes" id="UP000178323">
    <property type="component" value="Unassembled WGS sequence"/>
</dbReference>
<feature type="domain" description="YbaK/aminoacyl-tRNA synthetase-associated" evidence="2">
    <location>
        <begin position="19"/>
        <end position="145"/>
    </location>
</feature>
<accession>A0A1F5S9Q3</accession>
<reference evidence="3 4" key="1">
    <citation type="journal article" date="2016" name="Nat. Commun.">
        <title>Thousands of microbial genomes shed light on interconnected biogeochemical processes in an aquifer system.</title>
        <authorList>
            <person name="Anantharaman K."/>
            <person name="Brown C.T."/>
            <person name="Hug L.A."/>
            <person name="Sharon I."/>
            <person name="Castelle C.J."/>
            <person name="Probst A.J."/>
            <person name="Thomas B.C."/>
            <person name="Singh A."/>
            <person name="Wilkins M.J."/>
            <person name="Karaoz U."/>
            <person name="Brodie E.L."/>
            <person name="Williams K.H."/>
            <person name="Hubbard S.S."/>
            <person name="Banfield J.F."/>
        </authorList>
    </citation>
    <scope>NUCLEOTIDE SEQUENCE [LARGE SCALE GENOMIC DNA]</scope>
</reference>
<dbReference type="GO" id="GO:0002161">
    <property type="term" value="F:aminoacyl-tRNA deacylase activity"/>
    <property type="evidence" value="ECO:0007669"/>
    <property type="project" value="InterPro"/>
</dbReference>
<evidence type="ECO:0000313" key="4">
    <source>
        <dbReference type="Proteomes" id="UP000178323"/>
    </source>
</evidence>
<sequence length="158" mass="17844">MNVEEFLKSKGVDYILHEHPAVYTCGEAEEYNKNIPGIAAKNLFLRDKKGTRYFLVVSPAKKQIDLKKFAQLAEVNKVTFASKETLEGKLGLAAGAVSPFGLLNDTDKEVELFIDEEIYNADIVSFHPNINTATLELSKDMFRKFLEVIERKFKIIGL</sequence>
<dbReference type="FunFam" id="3.90.960.10:FF:000005">
    <property type="entry name" value="Putative prolyl-tRNA synthetase"/>
    <property type="match status" value="1"/>
</dbReference>
<dbReference type="STRING" id="1797985.A2Y83_02450"/>
<comment type="caution">
    <text evidence="3">The sequence shown here is derived from an EMBL/GenBank/DDBJ whole genome shotgun (WGS) entry which is preliminary data.</text>
</comment>
<dbReference type="SUPFAM" id="SSF55826">
    <property type="entry name" value="YbaK/ProRS associated domain"/>
    <property type="match status" value="1"/>
</dbReference>
<protein>
    <recommendedName>
        <fullName evidence="2">YbaK/aminoacyl-tRNA synthetase-associated domain-containing protein</fullName>
    </recommendedName>
</protein>
<dbReference type="AlphaFoldDB" id="A0A1F5S9Q3"/>
<name>A0A1F5S9Q3_9BACT</name>
<gene>
    <name evidence="3" type="ORF">A2Y83_02450</name>
</gene>
<dbReference type="CDD" id="cd04335">
    <property type="entry name" value="PrdX_deacylase"/>
    <property type="match status" value="1"/>
</dbReference>
<dbReference type="InterPro" id="IPR036754">
    <property type="entry name" value="YbaK/aa-tRNA-synt-asso_dom_sf"/>
</dbReference>